<dbReference type="InterPro" id="IPR002048">
    <property type="entry name" value="EF_hand_dom"/>
</dbReference>
<dbReference type="InterPro" id="IPR048855">
    <property type="entry name" value="P2R3A_B_D_EF-hand"/>
</dbReference>
<reference evidence="6" key="3">
    <citation type="submission" date="2025-08" db="UniProtKB">
        <authorList>
            <consortium name="Ensembl"/>
        </authorList>
    </citation>
    <scope>IDENTIFICATION</scope>
</reference>
<dbReference type="FunFam" id="1.10.238.10:FF:000628">
    <property type="entry name" value="Serine/threonine-protein phosphatase 2A regulatory subunit B'' subunit beta"/>
    <property type="match status" value="1"/>
</dbReference>
<reference evidence="7" key="1">
    <citation type="submission" date="2011-10" db="EMBL/GenBank/DDBJ databases">
        <authorList>
            <consortium name="Soft-shell Turtle Genome Consortium"/>
        </authorList>
    </citation>
    <scope>NUCLEOTIDE SEQUENCE [LARGE SCALE GENOMIC DNA]</scope>
    <source>
        <strain evidence="7">Daiwa-1</strain>
    </source>
</reference>
<dbReference type="GeneTree" id="ENSGT00940000163491"/>
<organism evidence="6 7">
    <name type="scientific">Pelodiscus sinensis</name>
    <name type="common">Chinese softshell turtle</name>
    <name type="synonym">Trionyx sinensis</name>
    <dbReference type="NCBI Taxonomy" id="13735"/>
    <lineage>
        <taxon>Eukaryota</taxon>
        <taxon>Metazoa</taxon>
        <taxon>Chordata</taxon>
        <taxon>Craniata</taxon>
        <taxon>Vertebrata</taxon>
        <taxon>Euteleostomi</taxon>
        <taxon>Archelosauria</taxon>
        <taxon>Testudinata</taxon>
        <taxon>Testudines</taxon>
        <taxon>Cryptodira</taxon>
        <taxon>Trionychia</taxon>
        <taxon>Trionychidae</taxon>
        <taxon>Pelodiscus</taxon>
    </lineage>
</organism>
<dbReference type="GO" id="GO:0019888">
    <property type="term" value="F:protein phosphatase regulator activity"/>
    <property type="evidence" value="ECO:0007669"/>
    <property type="project" value="TreeGrafter"/>
</dbReference>
<evidence type="ECO:0000313" key="6">
    <source>
        <dbReference type="Ensembl" id="ENSPSIP00000015098.1"/>
    </source>
</evidence>
<reference evidence="7" key="2">
    <citation type="journal article" date="2013" name="Nat. Genet.">
        <title>The draft genomes of soft-shell turtle and green sea turtle yield insights into the development and evolution of the turtle-specific body plan.</title>
        <authorList>
            <person name="Wang Z."/>
            <person name="Pascual-Anaya J."/>
            <person name="Zadissa A."/>
            <person name="Li W."/>
            <person name="Niimura Y."/>
            <person name="Huang Z."/>
            <person name="Li C."/>
            <person name="White S."/>
            <person name="Xiong Z."/>
            <person name="Fang D."/>
            <person name="Wang B."/>
            <person name="Ming Y."/>
            <person name="Chen Y."/>
            <person name="Zheng Y."/>
            <person name="Kuraku S."/>
            <person name="Pignatelli M."/>
            <person name="Herrero J."/>
            <person name="Beal K."/>
            <person name="Nozawa M."/>
            <person name="Li Q."/>
            <person name="Wang J."/>
            <person name="Zhang H."/>
            <person name="Yu L."/>
            <person name="Shigenobu S."/>
            <person name="Wang J."/>
            <person name="Liu J."/>
            <person name="Flicek P."/>
            <person name="Searle S."/>
            <person name="Wang J."/>
            <person name="Kuratani S."/>
            <person name="Yin Y."/>
            <person name="Aken B."/>
            <person name="Zhang G."/>
            <person name="Irie N."/>
        </authorList>
    </citation>
    <scope>NUCLEOTIDE SEQUENCE [LARGE SCALE GENOMIC DNA]</scope>
    <source>
        <strain evidence="7">Daiwa-1</strain>
    </source>
</reference>
<dbReference type="eggNOG" id="KOG2562">
    <property type="taxonomic scope" value="Eukaryota"/>
</dbReference>
<dbReference type="Pfam" id="PF21161">
    <property type="entry name" value="P2R3B_EF-hand"/>
    <property type="match status" value="1"/>
</dbReference>
<keyword evidence="2" id="KW-0106">Calcium</keyword>
<dbReference type="Pfam" id="PF13499">
    <property type="entry name" value="EF-hand_7"/>
    <property type="match status" value="1"/>
</dbReference>
<dbReference type="InterPro" id="IPR041534">
    <property type="entry name" value="EF-hand_13"/>
</dbReference>
<dbReference type="EMBL" id="AGCU01170717">
    <property type="status" value="NOT_ANNOTATED_CDS"/>
    <property type="molecule type" value="Genomic_DNA"/>
</dbReference>
<dbReference type="HOGENOM" id="CLU_019589_2_0_1"/>
<dbReference type="GO" id="GO:0000159">
    <property type="term" value="C:protein phosphatase type 2A complex"/>
    <property type="evidence" value="ECO:0007669"/>
    <property type="project" value="TreeGrafter"/>
</dbReference>
<accession>K7G487</accession>
<keyword evidence="7" id="KW-1185">Reference proteome</keyword>
<dbReference type="Ensembl" id="ENSPSIT00000015169.1">
    <property type="protein sequence ID" value="ENSPSIP00000015098.1"/>
    <property type="gene ID" value="ENSPSIG00000013442.1"/>
</dbReference>
<dbReference type="PROSITE" id="PS50222">
    <property type="entry name" value="EF_HAND_2"/>
    <property type="match status" value="1"/>
</dbReference>
<dbReference type="OMA" id="GPENECY"/>
<dbReference type="PROSITE" id="PS00018">
    <property type="entry name" value="EF_HAND_1"/>
    <property type="match status" value="1"/>
</dbReference>
<dbReference type="AlphaFoldDB" id="K7G487"/>
<evidence type="ECO:0000256" key="2">
    <source>
        <dbReference type="ARBA" id="ARBA00022837"/>
    </source>
</evidence>
<evidence type="ECO:0000256" key="3">
    <source>
        <dbReference type="ARBA" id="ARBA00093310"/>
    </source>
</evidence>
<dbReference type="STRING" id="13735.ENSPSIP00000015098"/>
<dbReference type="EMBL" id="AGCU01170716">
    <property type="status" value="NOT_ANNOTATED_CDS"/>
    <property type="molecule type" value="Genomic_DNA"/>
</dbReference>
<reference evidence="6" key="4">
    <citation type="submission" date="2025-09" db="UniProtKB">
        <authorList>
            <consortium name="Ensembl"/>
        </authorList>
    </citation>
    <scope>IDENTIFICATION</scope>
</reference>
<sequence>MPAGKVLQPVLKMKVDELFLCWLSQPTTQVMLKDCLRRIKNEEKTEIGSGDAGDNEPLIFTNKNSQSKQSMLDNLISPLVTPSSPPHLSTALPLGTSTSPRSLSNRGIRRSTGTRVVQTKKEESLPPSLSQTIPSFYFPRGCPKEKLNIDAVIAKIERTFSQFPNERASLEDMGKVAKACECPLYWKGPLFYCAGGERTGYVSVHKFVAMWRKILQTCHDDAAKFVHLLMNPGCNYLVQEDFIPFLQDVVNSHPGLSFLKEASEFHSRYITTVIQRIFYTVNRSWTGRITCNELRKSSFLQNVALLEEEVDINQLTEYFSYEHFYVIYCKFWELDTDHDLYIDPKDLARHNDHAISNRMIERIFSGAVTRSLRGRKAQKEGKISYADFVWFLISEEDKKTPTSIEYWFRCMDLDGDGALSMYELEYFYEEQCQKLDNMAIEPLPFEDCLCQMLDLVKPQCEEKITLHDLKKCKLANVFFDTFFNIEKYLDHEQKDQFSMLRDGENESQEISDWEKYAAEEYDILVAEEAASDQWNDGYEAELNPVDHQKANVLKFQMEKRPFFEMPSHLADVDLDDYDYEEDFE</sequence>
<dbReference type="InterPro" id="IPR018247">
    <property type="entry name" value="EF_Hand_1_Ca_BS"/>
</dbReference>
<dbReference type="GO" id="GO:0005509">
    <property type="term" value="F:calcium ion binding"/>
    <property type="evidence" value="ECO:0007669"/>
    <property type="project" value="InterPro"/>
</dbReference>
<dbReference type="FunFam" id="1.10.238.220:FF:000001">
    <property type="entry name" value="Serine/threonine-protein phosphatase 2A regulatory subunit B'' subunit alpha"/>
    <property type="match status" value="1"/>
</dbReference>
<evidence type="ECO:0000256" key="1">
    <source>
        <dbReference type="ARBA" id="ARBA00022723"/>
    </source>
</evidence>
<dbReference type="Gene3D" id="1.10.238.220">
    <property type="match status" value="1"/>
</dbReference>
<feature type="compositionally biased region" description="Polar residues" evidence="4">
    <location>
        <begin position="95"/>
        <end position="117"/>
    </location>
</feature>
<dbReference type="InterPro" id="IPR011992">
    <property type="entry name" value="EF-hand-dom_pair"/>
</dbReference>
<feature type="region of interest" description="Disordered" evidence="4">
    <location>
        <begin position="79"/>
        <end position="128"/>
    </location>
</feature>
<proteinExistence type="predicted"/>
<evidence type="ECO:0000256" key="4">
    <source>
        <dbReference type="SAM" id="MobiDB-lite"/>
    </source>
</evidence>
<name>K7G487_PELSI</name>
<dbReference type="FunFam" id="1.10.238.230:FF:000001">
    <property type="entry name" value="Serine/threonine-protein phosphatase 2A regulatory subunit B'' subunit beta"/>
    <property type="match status" value="1"/>
</dbReference>
<dbReference type="Gene3D" id="1.10.238.230">
    <property type="match status" value="1"/>
</dbReference>
<dbReference type="EMBL" id="AGCU01170715">
    <property type="status" value="NOT_ANNOTATED_CDS"/>
    <property type="molecule type" value="Genomic_DNA"/>
</dbReference>
<keyword evidence="1" id="KW-0479">Metal-binding</keyword>
<evidence type="ECO:0000259" key="5">
    <source>
        <dbReference type="PROSITE" id="PS50222"/>
    </source>
</evidence>
<dbReference type="PANTHER" id="PTHR14095">
    <property type="entry name" value="PHOSPHATASE 2A REGULATORY SUBUNIT-RELATED"/>
    <property type="match status" value="1"/>
</dbReference>
<evidence type="ECO:0000313" key="7">
    <source>
        <dbReference type="Proteomes" id="UP000007267"/>
    </source>
</evidence>
<comment type="function">
    <text evidence="3">The B regulatory subunit might modulate substrate selectivity and catalytic activity, and might also direct the localization of the catalytic enzyme to a particular subcellular compartment.</text>
</comment>
<dbReference type="Gene3D" id="1.10.238.10">
    <property type="entry name" value="EF-hand"/>
    <property type="match status" value="1"/>
</dbReference>
<dbReference type="Proteomes" id="UP000007267">
    <property type="component" value="Unassembled WGS sequence"/>
</dbReference>
<dbReference type="CDD" id="cd21507">
    <property type="entry name" value="PPP2R3B"/>
    <property type="match status" value="1"/>
</dbReference>
<dbReference type="Pfam" id="PF17958">
    <property type="entry name" value="EF-hand_13"/>
    <property type="match status" value="1"/>
</dbReference>
<feature type="domain" description="EF-hand" evidence="5">
    <location>
        <begin position="399"/>
        <end position="434"/>
    </location>
</feature>
<dbReference type="PANTHER" id="PTHR14095:SF1">
    <property type="entry name" value="SERINE_THREONINE-PROTEIN PHOSPHATASE 2A REGULATORY SUBUNIT B'' SUBUNIT BETA"/>
    <property type="match status" value="1"/>
</dbReference>
<dbReference type="EMBL" id="AGCU01170718">
    <property type="status" value="NOT_ANNOTATED_CDS"/>
    <property type="molecule type" value="Genomic_DNA"/>
</dbReference>
<protein>
    <submittedName>
        <fullName evidence="6">Protein phosphatase 2 regulatory subunit B''beta</fullName>
    </submittedName>
</protein>
<dbReference type="EMBL" id="AGCU01170719">
    <property type="status" value="NOT_ANNOTATED_CDS"/>
    <property type="molecule type" value="Genomic_DNA"/>
</dbReference>
<dbReference type="SUPFAM" id="SSF47473">
    <property type="entry name" value="EF-hand"/>
    <property type="match status" value="2"/>
</dbReference>